<dbReference type="PANTHER" id="PTHR46082">
    <property type="entry name" value="ATP/GTP-BINDING PROTEIN-RELATED"/>
    <property type="match status" value="1"/>
</dbReference>
<dbReference type="Proteomes" id="UP001183410">
    <property type="component" value="Unassembled WGS sequence"/>
</dbReference>
<sequence length="775" mass="84051">MTAPRAPRHPGGGGATAETGEPPGAPDGGVRVSRTGDAHALDGGFANTGQFTVVQLRGSREPAALPFRVGLLPVRAQCFQHRAEERLLREGFDGADRPVRCQVITGMGGVGKTQLAAAYAGSAYRDGEVDLLVWATASSRAALIADYAQAGRELCRADPDNQWRAAEAFLAWLASGAASAACRWLVVLDDVSDPDDLRGLWPPEHPHGRTLVTTRRRDAALFGDGRRSLTVGRFTPGLARAYLAETLRAHGRTEPEDQLTSLAEDLDHLPLALSQAAAYLVDTGRTVAVYREMVAESRPLADTAPDRLPDDQLRPLHATWTLSVQRANELTPTGQALPMLELVAMLDPHGIPATVLSGRPAQRHLVAGGTERERAGPYDALRALHRLNLIDHDPDAPHRAVRVHRLVQHATRDAMSPERLRHCARVGADALWAAWPEVERDTALAQVLRASAHALRRRAEDALCGAEGVHRVLYRVGDSMGEAGLVEAATEHFGHLVHRARDRLGAYHPHTLAARHNHALWRGRGGDAHGAAAAFSGLVAARLRVHGPNDPESIAAWHAFTHWWGEAGHAADAAEAFGQLLAHARQVLVEHHPEVLAARQALARWLGEAGDPAAAARVAREVVEDRQKVQGRDHPDTLAARHHLASWYAAAGDARAAVAELAPLVELFREQQDAGTLNMRNNLAHWRGLAGDARSAVRELHQLVSDRTRLQRPDHADTLAARHNLAHWRGQAGDPHAAAADYTELIADRARVQGPDDPATREARRHLAYWRARCA</sequence>
<dbReference type="InterPro" id="IPR002182">
    <property type="entry name" value="NB-ARC"/>
</dbReference>
<evidence type="ECO:0000256" key="1">
    <source>
        <dbReference type="SAM" id="MobiDB-lite"/>
    </source>
</evidence>
<dbReference type="PRINTS" id="PR00364">
    <property type="entry name" value="DISEASERSIST"/>
</dbReference>
<dbReference type="Pfam" id="PF25000">
    <property type="entry name" value="DUF7779"/>
    <property type="match status" value="1"/>
</dbReference>
<evidence type="ECO:0000259" key="2">
    <source>
        <dbReference type="Pfam" id="PF00931"/>
    </source>
</evidence>
<evidence type="ECO:0000313" key="4">
    <source>
        <dbReference type="EMBL" id="MDT0268606.1"/>
    </source>
</evidence>
<feature type="domain" description="DUF7779" evidence="3">
    <location>
        <begin position="334"/>
        <end position="419"/>
    </location>
</feature>
<dbReference type="InterPro" id="IPR056681">
    <property type="entry name" value="DUF7779"/>
</dbReference>
<dbReference type="SUPFAM" id="SSF48452">
    <property type="entry name" value="TPR-like"/>
    <property type="match status" value="1"/>
</dbReference>
<dbReference type="InterPro" id="IPR027417">
    <property type="entry name" value="P-loop_NTPase"/>
</dbReference>
<evidence type="ECO:0000259" key="3">
    <source>
        <dbReference type="Pfam" id="PF25000"/>
    </source>
</evidence>
<feature type="domain" description="NB-ARC" evidence="2">
    <location>
        <begin position="103"/>
        <end position="220"/>
    </location>
</feature>
<name>A0ABU2JUD6_9ACTN</name>
<dbReference type="Pfam" id="PF13374">
    <property type="entry name" value="TPR_10"/>
    <property type="match status" value="1"/>
</dbReference>
<feature type="region of interest" description="Disordered" evidence="1">
    <location>
        <begin position="1"/>
        <end position="36"/>
    </location>
</feature>
<keyword evidence="5" id="KW-1185">Reference proteome</keyword>
<dbReference type="InterPro" id="IPR053137">
    <property type="entry name" value="NLR-like"/>
</dbReference>
<dbReference type="Gene3D" id="3.40.50.300">
    <property type="entry name" value="P-loop containing nucleotide triphosphate hydrolases"/>
    <property type="match status" value="1"/>
</dbReference>
<gene>
    <name evidence="4" type="ORF">RM844_20170</name>
</gene>
<organism evidence="4 5">
    <name type="scientific">Streptomyces chisholmiae</name>
    <dbReference type="NCBI Taxonomy" id="3075540"/>
    <lineage>
        <taxon>Bacteria</taxon>
        <taxon>Bacillati</taxon>
        <taxon>Actinomycetota</taxon>
        <taxon>Actinomycetes</taxon>
        <taxon>Kitasatosporales</taxon>
        <taxon>Streptomycetaceae</taxon>
        <taxon>Streptomyces</taxon>
    </lineage>
</organism>
<reference evidence="5" key="1">
    <citation type="submission" date="2023-07" db="EMBL/GenBank/DDBJ databases">
        <title>30 novel species of actinomycetes from the DSMZ collection.</title>
        <authorList>
            <person name="Nouioui I."/>
        </authorList>
    </citation>
    <scope>NUCLEOTIDE SEQUENCE [LARGE SCALE GENOMIC DNA]</scope>
    <source>
        <strain evidence="5">DSM 44915</strain>
    </source>
</reference>
<proteinExistence type="predicted"/>
<dbReference type="PANTHER" id="PTHR46082:SF6">
    <property type="entry name" value="AAA+ ATPASE DOMAIN-CONTAINING PROTEIN-RELATED"/>
    <property type="match status" value="1"/>
</dbReference>
<evidence type="ECO:0000313" key="5">
    <source>
        <dbReference type="Proteomes" id="UP001183410"/>
    </source>
</evidence>
<protein>
    <submittedName>
        <fullName evidence="4">NB-ARC domain-containing protein</fullName>
    </submittedName>
</protein>
<accession>A0ABU2JUD6</accession>
<dbReference type="Pfam" id="PF00931">
    <property type="entry name" value="NB-ARC"/>
    <property type="match status" value="1"/>
</dbReference>
<comment type="caution">
    <text evidence="4">The sequence shown here is derived from an EMBL/GenBank/DDBJ whole genome shotgun (WGS) entry which is preliminary data.</text>
</comment>
<dbReference type="EMBL" id="JAVREO010000012">
    <property type="protein sequence ID" value="MDT0268606.1"/>
    <property type="molecule type" value="Genomic_DNA"/>
</dbReference>
<dbReference type="InterPro" id="IPR011990">
    <property type="entry name" value="TPR-like_helical_dom_sf"/>
</dbReference>
<dbReference type="SUPFAM" id="SSF52540">
    <property type="entry name" value="P-loop containing nucleoside triphosphate hydrolases"/>
    <property type="match status" value="1"/>
</dbReference>
<dbReference type="Gene3D" id="1.25.40.10">
    <property type="entry name" value="Tetratricopeptide repeat domain"/>
    <property type="match status" value="1"/>
</dbReference>